<organism evidence="1 2">
    <name type="scientific">Pseudomonas graminis</name>
    <dbReference type="NCBI Taxonomy" id="158627"/>
    <lineage>
        <taxon>Bacteria</taxon>
        <taxon>Pseudomonadati</taxon>
        <taxon>Pseudomonadota</taxon>
        <taxon>Gammaproteobacteria</taxon>
        <taxon>Pseudomonadales</taxon>
        <taxon>Pseudomonadaceae</taxon>
        <taxon>Pseudomonas</taxon>
    </lineage>
</organism>
<evidence type="ECO:0000313" key="1">
    <source>
        <dbReference type="EMBL" id="SES81854.1"/>
    </source>
</evidence>
<dbReference type="OrthoDB" id="505347at2"/>
<dbReference type="RefSeq" id="WP_074884559.1">
    <property type="nucleotide sequence ID" value="NZ_FOHW01000002.1"/>
</dbReference>
<protein>
    <submittedName>
        <fullName evidence="1">p-aminobenzoate N-oxygenase AurF</fullName>
    </submittedName>
</protein>
<gene>
    <name evidence="1" type="ORF">SAMN05216197_102285</name>
</gene>
<dbReference type="Proteomes" id="UP000182332">
    <property type="component" value="Unassembled WGS sequence"/>
</dbReference>
<proteinExistence type="predicted"/>
<dbReference type="InterPro" id="IPR025859">
    <property type="entry name" value="AurF/CmlI"/>
</dbReference>
<reference evidence="1 2" key="1">
    <citation type="submission" date="2016-10" db="EMBL/GenBank/DDBJ databases">
        <authorList>
            <person name="de Groot N.N."/>
        </authorList>
    </citation>
    <scope>NUCLEOTIDE SEQUENCE [LARGE SCALE GENOMIC DNA]</scope>
    <source>
        <strain evidence="1 2">DSM 11363</strain>
    </source>
</reference>
<dbReference type="Gene3D" id="1.10.620.20">
    <property type="entry name" value="Ribonucleotide Reductase, subunit A"/>
    <property type="match status" value="1"/>
</dbReference>
<dbReference type="Pfam" id="PF11583">
    <property type="entry name" value="AurF"/>
    <property type="match status" value="1"/>
</dbReference>
<name>A0A1H9ZM15_9PSED</name>
<sequence length="319" mass="36481">MIIDKCAQTERDALMVFGDWDEASTVRTQPYAYDLSGWTREGEQHEDWFVSTALPWLADDAVHSRGEDVRQELLARYLVMFLDYTTELETRIVNRSIVTIAHDRVDFGLSAPLKLTGLKLYADEAYHAVMSAAVANQVSAIYGINNREITSERVQNIRALADAVDPVHAELAWFVIGFVSETVITKEFLKISKATIYTPVYLMLRDHLEDELKHSLYFSNLFSIIWQRASKAQQTFISTFIIHAIYEFFRLHKTWLYESLRCVGIDDSSAEIIHERQQGVFPHRARAKAGCTATITAMKRSGFFKDPLNVERFVEAGLL</sequence>
<dbReference type="AlphaFoldDB" id="A0A1H9ZM15"/>
<dbReference type="GO" id="GO:0016491">
    <property type="term" value="F:oxidoreductase activity"/>
    <property type="evidence" value="ECO:0007669"/>
    <property type="project" value="InterPro"/>
</dbReference>
<dbReference type="EMBL" id="FOHW01000002">
    <property type="protein sequence ID" value="SES81854.1"/>
    <property type="molecule type" value="Genomic_DNA"/>
</dbReference>
<accession>A0A1H9ZM15</accession>
<evidence type="ECO:0000313" key="2">
    <source>
        <dbReference type="Proteomes" id="UP000182332"/>
    </source>
</evidence>
<dbReference type="InterPro" id="IPR012348">
    <property type="entry name" value="RNR-like"/>
</dbReference>